<dbReference type="GO" id="GO:0010082">
    <property type="term" value="P:regulation of root meristem growth"/>
    <property type="evidence" value="ECO:0007669"/>
    <property type="project" value="UniProtKB-ARBA"/>
</dbReference>
<dbReference type="InterPro" id="IPR013210">
    <property type="entry name" value="LRR_N_plant-typ"/>
</dbReference>
<evidence type="ECO:0000256" key="7">
    <source>
        <dbReference type="ARBA" id="ARBA00022553"/>
    </source>
</evidence>
<evidence type="ECO:0000256" key="19">
    <source>
        <dbReference type="ARBA" id="ARBA00023157"/>
    </source>
</evidence>
<evidence type="ECO:0000256" key="11">
    <source>
        <dbReference type="ARBA" id="ARBA00022729"/>
    </source>
</evidence>
<evidence type="ECO:0000256" key="15">
    <source>
        <dbReference type="ARBA" id="ARBA00022840"/>
    </source>
</evidence>
<evidence type="ECO:0000256" key="13">
    <source>
        <dbReference type="ARBA" id="ARBA00022741"/>
    </source>
</evidence>
<organism evidence="26 27">
    <name type="scientific">Salix dunnii</name>
    <dbReference type="NCBI Taxonomy" id="1413687"/>
    <lineage>
        <taxon>Eukaryota</taxon>
        <taxon>Viridiplantae</taxon>
        <taxon>Streptophyta</taxon>
        <taxon>Embryophyta</taxon>
        <taxon>Tracheophyta</taxon>
        <taxon>Spermatophyta</taxon>
        <taxon>Magnoliopsida</taxon>
        <taxon>eudicotyledons</taxon>
        <taxon>Gunneridae</taxon>
        <taxon>Pentapetalae</taxon>
        <taxon>rosids</taxon>
        <taxon>fabids</taxon>
        <taxon>Malpighiales</taxon>
        <taxon>Salicaceae</taxon>
        <taxon>Saliceae</taxon>
        <taxon>Salix</taxon>
    </lineage>
</organism>
<dbReference type="Pfam" id="PF00560">
    <property type="entry name" value="LRR_1"/>
    <property type="match status" value="10"/>
</dbReference>
<keyword evidence="20" id="KW-0675">Receptor</keyword>
<keyword evidence="6" id="KW-0723">Serine/threonine-protein kinase</keyword>
<dbReference type="PROSITE" id="PS00108">
    <property type="entry name" value="PROTEIN_KINASE_ST"/>
    <property type="match status" value="1"/>
</dbReference>
<dbReference type="OrthoDB" id="551849at2759"/>
<dbReference type="FunFam" id="1.10.510.10:FF:000312">
    <property type="entry name" value="Serine/threonine-protein kinase OXI1"/>
    <property type="match status" value="1"/>
</dbReference>
<keyword evidence="16" id="KW-0832">Ubl conjugation</keyword>
<evidence type="ECO:0000259" key="25">
    <source>
        <dbReference type="PROSITE" id="PS50011"/>
    </source>
</evidence>
<dbReference type="InterPro" id="IPR032675">
    <property type="entry name" value="LRR_dom_sf"/>
</dbReference>
<dbReference type="PANTHER" id="PTHR48053">
    <property type="entry name" value="LEUCINE RICH REPEAT FAMILY PROTEIN, EXPRESSED"/>
    <property type="match status" value="1"/>
</dbReference>
<dbReference type="InterPro" id="IPR051716">
    <property type="entry name" value="Plant_RL_S/T_kinase"/>
</dbReference>
<dbReference type="InterPro" id="IPR008271">
    <property type="entry name" value="Ser/Thr_kinase_AS"/>
</dbReference>
<comment type="caution">
    <text evidence="26">The sequence shown here is derived from an EMBL/GenBank/DDBJ whole genome shotgun (WGS) entry which is preliminary data.</text>
</comment>
<dbReference type="GO" id="GO:0005524">
    <property type="term" value="F:ATP binding"/>
    <property type="evidence" value="ECO:0007669"/>
    <property type="project" value="UniProtKB-KW"/>
</dbReference>
<evidence type="ECO:0000313" key="26">
    <source>
        <dbReference type="EMBL" id="KAF9667000.1"/>
    </source>
</evidence>
<dbReference type="PANTHER" id="PTHR48053:SF32">
    <property type="entry name" value="LEUCINE RICH REPEAT FAMILY PROTEIN, EXPRESSED"/>
    <property type="match status" value="1"/>
</dbReference>
<dbReference type="InterPro" id="IPR003591">
    <property type="entry name" value="Leu-rich_rpt_typical-subtyp"/>
</dbReference>
<evidence type="ECO:0000256" key="6">
    <source>
        <dbReference type="ARBA" id="ARBA00022527"/>
    </source>
</evidence>
<dbReference type="FunFam" id="1.10.510.10:FF:000294">
    <property type="entry name" value="Serine/threonine-protein kinase OXI1"/>
    <property type="match status" value="1"/>
</dbReference>
<keyword evidence="10 24" id="KW-0812">Transmembrane</keyword>
<evidence type="ECO:0000256" key="4">
    <source>
        <dbReference type="ARBA" id="ARBA00012513"/>
    </source>
</evidence>
<feature type="domain" description="Protein kinase" evidence="25">
    <location>
        <begin position="91"/>
        <end position="403"/>
    </location>
</feature>
<protein>
    <recommendedName>
        <fullName evidence="4">non-specific serine/threonine protein kinase</fullName>
        <ecNumber evidence="4">2.7.11.1</ecNumber>
    </recommendedName>
</protein>
<proteinExistence type="inferred from homology"/>
<comment type="catalytic activity">
    <reaction evidence="22">
        <text>L-threonyl-[protein] + ATP = O-phospho-L-threonyl-[protein] + ADP + H(+)</text>
        <dbReference type="Rhea" id="RHEA:46608"/>
        <dbReference type="Rhea" id="RHEA-COMP:11060"/>
        <dbReference type="Rhea" id="RHEA-COMP:11605"/>
        <dbReference type="ChEBI" id="CHEBI:15378"/>
        <dbReference type="ChEBI" id="CHEBI:30013"/>
        <dbReference type="ChEBI" id="CHEBI:30616"/>
        <dbReference type="ChEBI" id="CHEBI:61977"/>
        <dbReference type="ChEBI" id="CHEBI:456216"/>
        <dbReference type="EC" id="2.7.11.1"/>
    </reaction>
</comment>
<dbReference type="FunFam" id="3.80.10.10:FF:000430">
    <property type="entry name" value="Leucine-rich repeat receptor-like protein kinase PEPR1"/>
    <property type="match status" value="1"/>
</dbReference>
<evidence type="ECO:0000256" key="20">
    <source>
        <dbReference type="ARBA" id="ARBA00023170"/>
    </source>
</evidence>
<comment type="subcellular location">
    <subcellularLocation>
        <location evidence="1">Cell membrane</location>
        <topology evidence="1">Single-pass type I membrane protein</topology>
    </subcellularLocation>
</comment>
<evidence type="ECO:0000256" key="14">
    <source>
        <dbReference type="ARBA" id="ARBA00022777"/>
    </source>
</evidence>
<dbReference type="SMART" id="SM00220">
    <property type="entry name" value="S_TKc"/>
    <property type="match status" value="1"/>
</dbReference>
<keyword evidence="14" id="KW-0418">Kinase</keyword>
<evidence type="ECO:0000256" key="10">
    <source>
        <dbReference type="ARBA" id="ARBA00022692"/>
    </source>
</evidence>
<keyword evidence="27" id="KW-1185">Reference proteome</keyword>
<keyword evidence="11" id="KW-0732">Signal</keyword>
<dbReference type="InterPro" id="IPR000719">
    <property type="entry name" value="Prot_kinase_dom"/>
</dbReference>
<evidence type="ECO:0000256" key="18">
    <source>
        <dbReference type="ARBA" id="ARBA00023136"/>
    </source>
</evidence>
<dbReference type="FunFam" id="3.80.10.10:FF:000775">
    <property type="entry name" value="Predicted protein"/>
    <property type="match status" value="1"/>
</dbReference>
<evidence type="ECO:0000256" key="2">
    <source>
        <dbReference type="ARBA" id="ARBA00008684"/>
    </source>
</evidence>
<evidence type="ECO:0000256" key="21">
    <source>
        <dbReference type="ARBA" id="ARBA00023180"/>
    </source>
</evidence>
<evidence type="ECO:0000256" key="12">
    <source>
        <dbReference type="ARBA" id="ARBA00022737"/>
    </source>
</evidence>
<evidence type="ECO:0000256" key="9">
    <source>
        <dbReference type="ARBA" id="ARBA00022679"/>
    </source>
</evidence>
<keyword evidence="9" id="KW-0808">Transferase</keyword>
<dbReference type="Gene3D" id="3.80.10.10">
    <property type="entry name" value="Ribonuclease Inhibitor"/>
    <property type="match status" value="4"/>
</dbReference>
<dbReference type="Pfam" id="PF00069">
    <property type="entry name" value="Pkinase"/>
    <property type="match status" value="2"/>
</dbReference>
<keyword evidence="12" id="KW-0677">Repeat</keyword>
<keyword evidence="8" id="KW-0433">Leucine-rich repeat</keyword>
<dbReference type="GO" id="GO:0005886">
    <property type="term" value="C:plasma membrane"/>
    <property type="evidence" value="ECO:0007669"/>
    <property type="project" value="UniProtKB-SubCell"/>
</dbReference>
<dbReference type="SMART" id="SM00369">
    <property type="entry name" value="LRR_TYP"/>
    <property type="match status" value="6"/>
</dbReference>
<dbReference type="PROSITE" id="PS50011">
    <property type="entry name" value="PROTEIN_KINASE_DOM"/>
    <property type="match status" value="1"/>
</dbReference>
<comment type="similarity">
    <text evidence="3">Belongs to the protein kinase superfamily. AGC Ser/Thr protein kinase family.</text>
</comment>
<keyword evidence="15" id="KW-0067">ATP-binding</keyword>
<evidence type="ECO:0000256" key="17">
    <source>
        <dbReference type="ARBA" id="ARBA00022989"/>
    </source>
</evidence>
<dbReference type="FunFam" id="3.80.10.10:FF:000041">
    <property type="entry name" value="LRR receptor-like serine/threonine-protein kinase ERECTA"/>
    <property type="match status" value="1"/>
</dbReference>
<gene>
    <name evidence="26" type="ORF">SADUNF_Sadunf16G0287400</name>
</gene>
<keyword evidence="5" id="KW-1003">Cell membrane</keyword>
<reference evidence="26 27" key="1">
    <citation type="submission" date="2020-10" db="EMBL/GenBank/DDBJ databases">
        <title>Plant Genome Project.</title>
        <authorList>
            <person name="Zhang R.-G."/>
        </authorList>
    </citation>
    <scope>NUCLEOTIDE SEQUENCE [LARGE SCALE GENOMIC DNA]</scope>
    <source>
        <strain evidence="26">FAFU-HL-1</strain>
        <tissue evidence="26">Leaf</tissue>
    </source>
</reference>
<evidence type="ECO:0000256" key="1">
    <source>
        <dbReference type="ARBA" id="ARBA00004251"/>
    </source>
</evidence>
<evidence type="ECO:0000313" key="27">
    <source>
        <dbReference type="Proteomes" id="UP000657918"/>
    </source>
</evidence>
<evidence type="ECO:0000256" key="16">
    <source>
        <dbReference type="ARBA" id="ARBA00022843"/>
    </source>
</evidence>
<evidence type="ECO:0000256" key="23">
    <source>
        <dbReference type="ARBA" id="ARBA00048679"/>
    </source>
</evidence>
<accession>A0A835JGZ2</accession>
<keyword evidence="19" id="KW-1015">Disulfide bond</keyword>
<evidence type="ECO:0000256" key="3">
    <source>
        <dbReference type="ARBA" id="ARBA00009903"/>
    </source>
</evidence>
<dbReference type="InterPro" id="IPR011009">
    <property type="entry name" value="Kinase-like_dom_sf"/>
</dbReference>
<evidence type="ECO:0000256" key="8">
    <source>
        <dbReference type="ARBA" id="ARBA00022614"/>
    </source>
</evidence>
<dbReference type="GO" id="GO:0004674">
    <property type="term" value="F:protein serine/threonine kinase activity"/>
    <property type="evidence" value="ECO:0007669"/>
    <property type="project" value="UniProtKB-KW"/>
</dbReference>
<keyword evidence="18 24" id="KW-0472">Membrane</keyword>
<dbReference type="Gene3D" id="3.30.200.20">
    <property type="entry name" value="Phosphorylase Kinase, domain 1"/>
    <property type="match status" value="1"/>
</dbReference>
<dbReference type="FunFam" id="3.80.10.10:FF:000177">
    <property type="entry name" value="Leucine-rich repeat receptor-like serine/threonine-protein kinase At1g17230"/>
    <property type="match status" value="1"/>
</dbReference>
<keyword evidence="13" id="KW-0547">Nucleotide-binding</keyword>
<feature type="transmembrane region" description="Helical" evidence="24">
    <location>
        <begin position="1203"/>
        <end position="1227"/>
    </location>
</feature>
<sequence length="1300" mass="144841">MDIEETQLYRSPSDTDLDFSFTSTATDRTIASSSARSSLTLSFNDCLSTTTTTATTTATSSLHHRKCDRHWSAIETATNVSTDGRLHLRHLKLLRHLGTGNLGRVFLCQLRDSNNANFALKVIDKDSLTKKKLSQVRMEGEILSMLDHPFLPTLYAHLEVSHYSCLLIDYCPNGDLHSVLRKQPGNRLPVQAVKFFAAEVLVALEYLHALGVVYRDLKPENILLREDGHIMLSDFDLCFKADVVPTYDRRVHIKRMAGSMRKGGDHCFGTFSRRGEVDEEVVEEEFVAEPTAALSRSCVGTHEYLAPELLSGQGHGNGVDWWAFGVLIYELLYGTTPFKGGSKESTLRNIASSKHVNFHVMEGEAGKEMEEAKDLIEKLLVKDPRQRLGCTKGATDIKRHRFFEGIKWPLIRNYKPPEVRGLVAKKGKSHSSSGVVLGGVSSPRRRCWWMLWKKGGGGNLLRNKGSSPRYYLLNNNQHYNGIPCLAIGSCYVRGEDFKILLSCAILAPPSKSLSAEGVFLLEFRKSVIDPDNNLQSWNSLDSTPCIWKGVGCSTNLMVTSLNLHSLNLSGSLSTIATICSDLPGLVEFNVSSNFFSGPIPQYLGECRSLEILDLCTNKFQGEFPVHLCSLDTLKLLYFCENYIFGEISREIGNLTSLEELVIYSNNLTGTIPASIRELKHLRVIWASVNSFTGPIPPEISECESLEILRLAQNSFQGSLPKELQKLQNLTNLILGENHLSGEIPPEIGNISNLEVLALHQNFFLGLLPKELGKLSQLKELYIMLNMLNGTIPRELGNISNLNVLHLFDNILQGSIPRELGELKQLQNIDLSMNYLKGIIPLEFQNLTYLDELLLFSNYLEGHIPYLIGYNSNLSVLDLADNILVGNIPPYLCKYEKLMLLGLGSNWLFGNIPFGLKTCKSLELLMLGGNLLTGSLPVDLYQLQNLSILGMNQNRFSGSIPPGVGKLGNLRRLHLSDNYFSGKIPPDVGNLTQLIVFNISSNWLSGDIPRDLGNCMGLQRLDLSRNQFTGSVPEEIDKLVDVELLKLSDNRLTGEIPSILGSLSRLTELQMGGNLFSGAIPVELGQLYSLQISLNISHNRLSGTIPNDLGKLQLLESLYLNDNQLVGDVPASFSELISLLVCNLSNNNLVGPVPNNPAFLRMDSTNFAGYNGSCKSGSYRCHPLIPFSTSNKKGIKESSSRAKLVAIIFGAIRLLSLFFVVGICWAMMRRRPAFISREDASRHDAMYHSYWFLQIFFCFHETYGHQLIRGSQNRPTKDLLISSQKKTQMITSRMCREMQVP</sequence>
<keyword evidence="17 24" id="KW-1133">Transmembrane helix</keyword>
<dbReference type="SUPFAM" id="SSF52047">
    <property type="entry name" value="RNI-like"/>
    <property type="match status" value="2"/>
</dbReference>
<dbReference type="Gene3D" id="1.10.510.10">
    <property type="entry name" value="Transferase(Phosphotransferase) domain 1"/>
    <property type="match status" value="1"/>
</dbReference>
<dbReference type="Proteomes" id="UP000657918">
    <property type="component" value="Chromosome 16"/>
</dbReference>
<dbReference type="EC" id="2.7.11.1" evidence="4"/>
<keyword evidence="21" id="KW-0325">Glycoprotein</keyword>
<name>A0A835JGZ2_9ROSI</name>
<dbReference type="GO" id="GO:0010074">
    <property type="term" value="P:maintenance of meristem identity"/>
    <property type="evidence" value="ECO:0007669"/>
    <property type="project" value="UniProtKB-ARBA"/>
</dbReference>
<keyword evidence="7" id="KW-0597">Phosphoprotein</keyword>
<comment type="catalytic activity">
    <reaction evidence="23">
        <text>L-seryl-[protein] + ATP = O-phospho-L-seryl-[protein] + ADP + H(+)</text>
        <dbReference type="Rhea" id="RHEA:17989"/>
        <dbReference type="Rhea" id="RHEA-COMP:9863"/>
        <dbReference type="Rhea" id="RHEA-COMP:11604"/>
        <dbReference type="ChEBI" id="CHEBI:15378"/>
        <dbReference type="ChEBI" id="CHEBI:29999"/>
        <dbReference type="ChEBI" id="CHEBI:30616"/>
        <dbReference type="ChEBI" id="CHEBI:83421"/>
        <dbReference type="ChEBI" id="CHEBI:456216"/>
        <dbReference type="EC" id="2.7.11.1"/>
    </reaction>
</comment>
<dbReference type="CDD" id="cd05574">
    <property type="entry name" value="STKc_phototropin_like"/>
    <property type="match status" value="1"/>
</dbReference>
<dbReference type="InterPro" id="IPR001611">
    <property type="entry name" value="Leu-rich_rpt"/>
</dbReference>
<dbReference type="EMBL" id="JADGMS010000016">
    <property type="protein sequence ID" value="KAF9667000.1"/>
    <property type="molecule type" value="Genomic_DNA"/>
</dbReference>
<dbReference type="Pfam" id="PF08263">
    <property type="entry name" value="LRRNT_2"/>
    <property type="match status" value="1"/>
</dbReference>
<evidence type="ECO:0000256" key="24">
    <source>
        <dbReference type="SAM" id="Phobius"/>
    </source>
</evidence>
<evidence type="ECO:0000256" key="22">
    <source>
        <dbReference type="ARBA" id="ARBA00047899"/>
    </source>
</evidence>
<evidence type="ECO:0000256" key="5">
    <source>
        <dbReference type="ARBA" id="ARBA00022475"/>
    </source>
</evidence>
<dbReference type="SUPFAM" id="SSF56112">
    <property type="entry name" value="Protein kinase-like (PK-like)"/>
    <property type="match status" value="1"/>
</dbReference>
<comment type="similarity">
    <text evidence="2">Belongs to the protein kinase superfamily. Ser/Thr protein kinase family.</text>
</comment>